<feature type="non-terminal residue" evidence="1">
    <location>
        <position position="90"/>
    </location>
</feature>
<name>A0A2T4DAF8_9BACT</name>
<evidence type="ECO:0000313" key="2">
    <source>
        <dbReference type="Proteomes" id="UP000240608"/>
    </source>
</evidence>
<dbReference type="EMBL" id="PYVU01000559">
    <property type="protein sequence ID" value="PTB90809.1"/>
    <property type="molecule type" value="Genomic_DNA"/>
</dbReference>
<evidence type="ECO:0000313" key="1">
    <source>
        <dbReference type="EMBL" id="PTB90809.1"/>
    </source>
</evidence>
<organism evidence="1 2">
    <name type="scientific">Marivirga lumbricoides</name>
    <dbReference type="NCBI Taxonomy" id="1046115"/>
    <lineage>
        <taxon>Bacteria</taxon>
        <taxon>Pseudomonadati</taxon>
        <taxon>Bacteroidota</taxon>
        <taxon>Cytophagia</taxon>
        <taxon>Cytophagales</taxon>
        <taxon>Marivirgaceae</taxon>
        <taxon>Marivirga</taxon>
    </lineage>
</organism>
<proteinExistence type="predicted"/>
<accession>A0A2T4DAF8</accession>
<sequence length="90" mass="10807">MELVIKERTFLPKDFKVKDWEGLKPYFEKLLAADISSEEALKQWFHQMSELEAVVSEDMAWRYIKMTCDTTDQQLSEAFEYFVREIQPHI</sequence>
<protein>
    <submittedName>
        <fullName evidence="1">M3 family oligoendopeptidase</fullName>
    </submittedName>
</protein>
<reference evidence="1 2" key="1">
    <citation type="submission" date="2018-03" db="EMBL/GenBank/DDBJ databases">
        <title>Cross-interface Injection: A General Nanoliter Liquid Handling Method Applied to Single Cells Genome Amplification Automated Nanoliter Liquid Handling Applied to Single Cell Multiple Displacement Amplification.</title>
        <authorList>
            <person name="Yun J."/>
            <person name="Xu P."/>
            <person name="Xu J."/>
            <person name="Dai X."/>
            <person name="Wang Y."/>
            <person name="Zheng X."/>
            <person name="Cao C."/>
            <person name="Yi Q."/>
            <person name="Zhu Y."/>
            <person name="Wang L."/>
            <person name="Dong Z."/>
            <person name="Huang Y."/>
            <person name="Huang L."/>
            <person name="Du W."/>
        </authorList>
    </citation>
    <scope>NUCLEOTIDE SEQUENCE [LARGE SCALE GENOMIC DNA]</scope>
    <source>
        <strain evidence="1 2">Z-D1-2</strain>
    </source>
</reference>
<comment type="caution">
    <text evidence="1">The sequence shown here is derived from an EMBL/GenBank/DDBJ whole genome shotgun (WGS) entry which is preliminary data.</text>
</comment>
<dbReference type="Proteomes" id="UP000240608">
    <property type="component" value="Unassembled WGS sequence"/>
</dbReference>
<gene>
    <name evidence="1" type="ORF">C9994_16715</name>
</gene>
<dbReference type="AlphaFoldDB" id="A0A2T4DAF8"/>
<dbReference type="Gene3D" id="1.10.1370.30">
    <property type="match status" value="1"/>
</dbReference>